<dbReference type="GO" id="GO:0003677">
    <property type="term" value="F:DNA binding"/>
    <property type="evidence" value="ECO:0007669"/>
    <property type="project" value="InterPro"/>
</dbReference>
<evidence type="ECO:0000256" key="4">
    <source>
        <dbReference type="ARBA" id="ARBA00022705"/>
    </source>
</evidence>
<dbReference type="Proteomes" id="UP000176952">
    <property type="component" value="Unassembled WGS sequence"/>
</dbReference>
<organism evidence="9 10">
    <name type="scientific">Candidatus Kerfeldbacteria bacterium RIFCSPHIGHO2_12_FULL_48_17</name>
    <dbReference type="NCBI Taxonomy" id="1798542"/>
    <lineage>
        <taxon>Bacteria</taxon>
        <taxon>Candidatus Kerfeldiibacteriota</taxon>
    </lineage>
</organism>
<evidence type="ECO:0000313" key="9">
    <source>
        <dbReference type="EMBL" id="OGY82953.1"/>
    </source>
</evidence>
<dbReference type="Gene3D" id="1.10.8.60">
    <property type="match status" value="1"/>
</dbReference>
<evidence type="ECO:0000259" key="8">
    <source>
        <dbReference type="Pfam" id="PF21694"/>
    </source>
</evidence>
<evidence type="ECO:0000256" key="1">
    <source>
        <dbReference type="ARBA" id="ARBA00012417"/>
    </source>
</evidence>
<comment type="similarity">
    <text evidence="6">Belongs to the DNA polymerase HolA subunit family.</text>
</comment>
<dbReference type="GO" id="GO:0006261">
    <property type="term" value="P:DNA-templated DNA replication"/>
    <property type="evidence" value="ECO:0007669"/>
    <property type="project" value="TreeGrafter"/>
</dbReference>
<keyword evidence="2" id="KW-0808">Transferase</keyword>
<keyword evidence="4" id="KW-0235">DNA replication</keyword>
<dbReference type="Pfam" id="PF21694">
    <property type="entry name" value="DNA_pol3_delta_C"/>
    <property type="match status" value="1"/>
</dbReference>
<evidence type="ECO:0000256" key="7">
    <source>
        <dbReference type="ARBA" id="ARBA00049244"/>
    </source>
</evidence>
<dbReference type="EMBL" id="MHKD01000024">
    <property type="protein sequence ID" value="OGY82953.1"/>
    <property type="molecule type" value="Genomic_DNA"/>
</dbReference>
<evidence type="ECO:0000256" key="3">
    <source>
        <dbReference type="ARBA" id="ARBA00022695"/>
    </source>
</evidence>
<accession>A0A1G2B182</accession>
<dbReference type="AlphaFoldDB" id="A0A1G2B182"/>
<dbReference type="EC" id="2.7.7.7" evidence="1"/>
<feature type="domain" description="DNA polymerase III delta subunit-like C-terminal" evidence="8">
    <location>
        <begin position="235"/>
        <end position="353"/>
    </location>
</feature>
<sequence>MIMFLHGEDTYRSHQRLGILRKGFQDKYDPQGHNIAVFEAADFDVAAFAAAVGAQGLFSKKRLVVVKRLLTEGRKADQQAVWERLHVAARGVDDDAIVIFWEGEKVAVGGGRRGARSGGGAGGRKAAGVKKRAAGAGANAGADSFQLKHLQDFVLKQRVELYGVLDWSQGASWVRAEAKELGGEIESQAVQVLLGLVGMDLWQLHNEIVKLVNYADGRAVTAGDVALFVRANFSENIFGFIDALATRQQAQAVRLLYEQLESGLNETYILTMIARQVRILLAVSSVAHVSQQPGVLAAQLKLHPFVVKKALAQVGRFSPERLREMLQWLLEIDERTKTSAAQPRHMLESFVVRVCG</sequence>
<dbReference type="InterPro" id="IPR008921">
    <property type="entry name" value="DNA_pol3_clamp-load_cplx_C"/>
</dbReference>
<dbReference type="SUPFAM" id="SSF48019">
    <property type="entry name" value="post-AAA+ oligomerization domain-like"/>
    <property type="match status" value="1"/>
</dbReference>
<dbReference type="PANTHER" id="PTHR34388:SF1">
    <property type="entry name" value="DNA POLYMERASE III SUBUNIT DELTA"/>
    <property type="match status" value="1"/>
</dbReference>
<dbReference type="InterPro" id="IPR027417">
    <property type="entry name" value="P-loop_NTPase"/>
</dbReference>
<reference evidence="9 10" key="1">
    <citation type="journal article" date="2016" name="Nat. Commun.">
        <title>Thousands of microbial genomes shed light on interconnected biogeochemical processes in an aquifer system.</title>
        <authorList>
            <person name="Anantharaman K."/>
            <person name="Brown C.T."/>
            <person name="Hug L.A."/>
            <person name="Sharon I."/>
            <person name="Castelle C.J."/>
            <person name="Probst A.J."/>
            <person name="Thomas B.C."/>
            <person name="Singh A."/>
            <person name="Wilkins M.J."/>
            <person name="Karaoz U."/>
            <person name="Brodie E.L."/>
            <person name="Williams K.H."/>
            <person name="Hubbard S.S."/>
            <person name="Banfield J.F."/>
        </authorList>
    </citation>
    <scope>NUCLEOTIDE SEQUENCE [LARGE SCALE GENOMIC DNA]</scope>
</reference>
<keyword evidence="5" id="KW-0239">DNA-directed DNA polymerase</keyword>
<evidence type="ECO:0000256" key="5">
    <source>
        <dbReference type="ARBA" id="ARBA00022932"/>
    </source>
</evidence>
<protein>
    <recommendedName>
        <fullName evidence="1">DNA-directed DNA polymerase</fullName>
        <ecNumber evidence="1">2.7.7.7</ecNumber>
    </recommendedName>
</protein>
<dbReference type="GO" id="GO:0009360">
    <property type="term" value="C:DNA polymerase III complex"/>
    <property type="evidence" value="ECO:0007669"/>
    <property type="project" value="TreeGrafter"/>
</dbReference>
<evidence type="ECO:0000313" key="10">
    <source>
        <dbReference type="Proteomes" id="UP000176952"/>
    </source>
</evidence>
<dbReference type="InterPro" id="IPR048466">
    <property type="entry name" value="DNA_pol3_delta-like_C"/>
</dbReference>
<evidence type="ECO:0000256" key="6">
    <source>
        <dbReference type="ARBA" id="ARBA00034754"/>
    </source>
</evidence>
<name>A0A1G2B182_9BACT</name>
<dbReference type="Gene3D" id="3.40.50.300">
    <property type="entry name" value="P-loop containing nucleotide triphosphate hydrolases"/>
    <property type="match status" value="1"/>
</dbReference>
<dbReference type="PANTHER" id="PTHR34388">
    <property type="entry name" value="DNA POLYMERASE III SUBUNIT DELTA"/>
    <property type="match status" value="1"/>
</dbReference>
<dbReference type="InterPro" id="IPR005790">
    <property type="entry name" value="DNA_polIII_delta"/>
</dbReference>
<comment type="catalytic activity">
    <reaction evidence="7">
        <text>DNA(n) + a 2'-deoxyribonucleoside 5'-triphosphate = DNA(n+1) + diphosphate</text>
        <dbReference type="Rhea" id="RHEA:22508"/>
        <dbReference type="Rhea" id="RHEA-COMP:17339"/>
        <dbReference type="Rhea" id="RHEA-COMP:17340"/>
        <dbReference type="ChEBI" id="CHEBI:33019"/>
        <dbReference type="ChEBI" id="CHEBI:61560"/>
        <dbReference type="ChEBI" id="CHEBI:173112"/>
        <dbReference type="EC" id="2.7.7.7"/>
    </reaction>
</comment>
<proteinExistence type="inferred from homology"/>
<dbReference type="NCBIfam" id="TIGR01128">
    <property type="entry name" value="holA"/>
    <property type="match status" value="1"/>
</dbReference>
<dbReference type="Gene3D" id="1.20.272.10">
    <property type="match status" value="1"/>
</dbReference>
<evidence type="ECO:0000256" key="2">
    <source>
        <dbReference type="ARBA" id="ARBA00022679"/>
    </source>
</evidence>
<dbReference type="STRING" id="1798542.A3F54_04590"/>
<comment type="caution">
    <text evidence="9">The sequence shown here is derived from an EMBL/GenBank/DDBJ whole genome shotgun (WGS) entry which is preliminary data.</text>
</comment>
<gene>
    <name evidence="9" type="ORF">A3F54_04590</name>
</gene>
<keyword evidence="3" id="KW-0548">Nucleotidyltransferase</keyword>
<dbReference type="GO" id="GO:0003887">
    <property type="term" value="F:DNA-directed DNA polymerase activity"/>
    <property type="evidence" value="ECO:0007669"/>
    <property type="project" value="UniProtKB-KW"/>
</dbReference>